<proteinExistence type="predicted"/>
<protein>
    <submittedName>
        <fullName evidence="1">Uncharacterized protein</fullName>
    </submittedName>
</protein>
<name>A0ABR1XGL7_9PEZI</name>
<gene>
    <name evidence="1" type="ORF">IWX90DRAFT_76779</name>
</gene>
<evidence type="ECO:0000313" key="2">
    <source>
        <dbReference type="Proteomes" id="UP001456524"/>
    </source>
</evidence>
<organism evidence="1 2">
    <name type="scientific">Phyllosticta citrichinensis</name>
    <dbReference type="NCBI Taxonomy" id="1130410"/>
    <lineage>
        <taxon>Eukaryota</taxon>
        <taxon>Fungi</taxon>
        <taxon>Dikarya</taxon>
        <taxon>Ascomycota</taxon>
        <taxon>Pezizomycotina</taxon>
        <taxon>Dothideomycetes</taxon>
        <taxon>Dothideomycetes incertae sedis</taxon>
        <taxon>Botryosphaeriales</taxon>
        <taxon>Phyllostictaceae</taxon>
        <taxon>Phyllosticta</taxon>
    </lineage>
</organism>
<comment type="caution">
    <text evidence="1">The sequence shown here is derived from an EMBL/GenBank/DDBJ whole genome shotgun (WGS) entry which is preliminary data.</text>
</comment>
<keyword evidence="2" id="KW-1185">Reference proteome</keyword>
<sequence length="254" mass="28983">MESQNPRAENEVEVMLDNRLDRESRLALLTSAYNRSRNPSLLEALEQAMKYPGPPPTYPALRKFVDGQATNWTSADSIQIIVEWKKKWPGIDGAPGDKDFISTLKKQLVDQKIDLKYNMLAPFFEEVHKLRMKDMAASNYNVKATFENVVRSKNEPLSFDEEILRLHCIKEAIGHVITQAKLFNQKNTGPGINVLLNDAIDNSWNINRVALGDRFAKEAFRNGITFALLQVQVVNETHTIHEMLEIAQKTLKFD</sequence>
<reference evidence="1 2" key="1">
    <citation type="journal article" date="2022" name="G3 (Bethesda)">
        <title>Enemy or ally: a genomic approach to elucidate the lifestyle of Phyllosticta citrichinaensis.</title>
        <authorList>
            <person name="Buijs V.A."/>
            <person name="Groenewald J.Z."/>
            <person name="Haridas S."/>
            <person name="LaButti K.M."/>
            <person name="Lipzen A."/>
            <person name="Martin F.M."/>
            <person name="Barry K."/>
            <person name="Grigoriev I.V."/>
            <person name="Crous P.W."/>
            <person name="Seidl M.F."/>
        </authorList>
    </citation>
    <scope>NUCLEOTIDE SEQUENCE [LARGE SCALE GENOMIC DNA]</scope>
    <source>
        <strain evidence="1 2">CBS 129764</strain>
    </source>
</reference>
<accession>A0ABR1XGL7</accession>
<dbReference type="Proteomes" id="UP001456524">
    <property type="component" value="Unassembled WGS sequence"/>
</dbReference>
<dbReference type="EMBL" id="JBBWUH010000012">
    <property type="protein sequence ID" value="KAK8153713.1"/>
    <property type="molecule type" value="Genomic_DNA"/>
</dbReference>
<evidence type="ECO:0000313" key="1">
    <source>
        <dbReference type="EMBL" id="KAK8153713.1"/>
    </source>
</evidence>